<dbReference type="Proteomes" id="UP001595713">
    <property type="component" value="Unassembled WGS sequence"/>
</dbReference>
<name>A0ABV7SYL1_9SPHN</name>
<sequence>MMKHRSVRGKIRYTSKKPEMLDHERGREWFAFTHHDDGSVIVRAQCEIEEPAPTVLRDIVYAVGPDGRPRNLHVHLTVGDAFMGSGWFNVDAGDEGGVIECESHGPSIGRLSQVVNFEGPIDALGTHPIICDAFNTRCIDVSKGPHRRTLRCYLPSPDHRGATPPIAVEVKIDLEYLGDEEVTVEAGTFACRHFRFVDDTETGMGGKTHPHYDLWVTADEDAIFVQGGVGGYMQTWYELVELER</sequence>
<evidence type="ECO:0000313" key="1">
    <source>
        <dbReference type="EMBL" id="MFC3581164.1"/>
    </source>
</evidence>
<keyword evidence="2" id="KW-1185">Reference proteome</keyword>
<dbReference type="EMBL" id="JBHRXP010000007">
    <property type="protein sequence ID" value="MFC3581164.1"/>
    <property type="molecule type" value="Genomic_DNA"/>
</dbReference>
<organism evidence="1 2">
    <name type="scientific">Sphingomonas hylomeconis</name>
    <dbReference type="NCBI Taxonomy" id="1395958"/>
    <lineage>
        <taxon>Bacteria</taxon>
        <taxon>Pseudomonadati</taxon>
        <taxon>Pseudomonadota</taxon>
        <taxon>Alphaproteobacteria</taxon>
        <taxon>Sphingomonadales</taxon>
        <taxon>Sphingomonadaceae</taxon>
        <taxon>Sphingomonas</taxon>
    </lineage>
</organism>
<reference evidence="2" key="1">
    <citation type="journal article" date="2019" name="Int. J. Syst. Evol. Microbiol.">
        <title>The Global Catalogue of Microorganisms (GCM) 10K type strain sequencing project: providing services to taxonomists for standard genome sequencing and annotation.</title>
        <authorList>
            <consortium name="The Broad Institute Genomics Platform"/>
            <consortium name="The Broad Institute Genome Sequencing Center for Infectious Disease"/>
            <person name="Wu L."/>
            <person name="Ma J."/>
        </authorList>
    </citation>
    <scope>NUCLEOTIDE SEQUENCE [LARGE SCALE GENOMIC DNA]</scope>
    <source>
        <strain evidence="2">KCTC 42739</strain>
    </source>
</reference>
<proteinExistence type="predicted"/>
<protein>
    <recommendedName>
        <fullName evidence="3">DUF3108 domain-containing protein</fullName>
    </recommendedName>
</protein>
<evidence type="ECO:0008006" key="3">
    <source>
        <dbReference type="Google" id="ProtNLM"/>
    </source>
</evidence>
<gene>
    <name evidence="1" type="ORF">ACFONA_13410</name>
</gene>
<accession>A0ABV7SYL1</accession>
<evidence type="ECO:0000313" key="2">
    <source>
        <dbReference type="Proteomes" id="UP001595713"/>
    </source>
</evidence>
<comment type="caution">
    <text evidence="1">The sequence shown here is derived from an EMBL/GenBank/DDBJ whole genome shotgun (WGS) entry which is preliminary data.</text>
</comment>